<sequence>MKKHYFLISIGLLFSCLSCSEEKVYTAEEIELESAKANAFFEKSFSATLDRYPSMQTYLGIKTDYDKWNDLSDSFATKELEINKAELQFLIDSINVDALREQELISYKLFKENAENEIADYKWRHHNYPVNQMFGPHADVASFLINMHAISDSSDAVAYIARLNGVGVYFDQLIEGLKIREEKSIVPPKFVFPRVIGSAKNIITGAPFDKGKSSALQDDFYKKVDKLDLSNSSKAGLKSKADIALTGSLLPAYNKLIAFLGSQEERATDDDGIWKVDGGDEYYNIALKRTTTTDLTAEQIHEIGLTEVARIHDEMREIMKEVEFSGDLKDFFKYLKEDEQFFYPNTDAGRQAYLDSATAIIDNMRGRLDELFITKPKAEMIVKRVEPFREKAAGSAFYQAAAPDGSRPGAFYANLANMQDMPKYDMEALAYHEGIPGHHMDRSIAQELTNIPMFRKYAGYGAYVEGWGLYSEFIPKEMGLYANPYSNYGRLGAELWRACRLVVDTGIHLKKWTREEGIAYYTNNTAASERDCERMVERHIVMPSQATGYKIGMMKFLELRAKSKKALGDKFDLREFHEVVLTSGALPLNMLETLIDNWIAEKSK</sequence>
<dbReference type="PROSITE" id="PS51257">
    <property type="entry name" value="PROKAR_LIPOPROTEIN"/>
    <property type="match status" value="1"/>
</dbReference>
<dbReference type="InterPro" id="IPR010281">
    <property type="entry name" value="DUF885"/>
</dbReference>
<organism evidence="1 2">
    <name type="scientific">Arcticibacterium luteifluviistationis</name>
    <dbReference type="NCBI Taxonomy" id="1784714"/>
    <lineage>
        <taxon>Bacteria</taxon>
        <taxon>Pseudomonadati</taxon>
        <taxon>Bacteroidota</taxon>
        <taxon>Cytophagia</taxon>
        <taxon>Cytophagales</taxon>
        <taxon>Leadbetterellaceae</taxon>
        <taxon>Arcticibacterium</taxon>
    </lineage>
</organism>
<dbReference type="KEGG" id="als:DJ013_01640"/>
<evidence type="ECO:0000313" key="1">
    <source>
        <dbReference type="EMBL" id="AWV96945.1"/>
    </source>
</evidence>
<name>A0A2Z4G726_9BACT</name>
<keyword evidence="2" id="KW-1185">Reference proteome</keyword>
<dbReference type="Pfam" id="PF05960">
    <property type="entry name" value="DUF885"/>
    <property type="match status" value="1"/>
</dbReference>
<proteinExistence type="predicted"/>
<evidence type="ECO:0000313" key="2">
    <source>
        <dbReference type="Proteomes" id="UP000249873"/>
    </source>
</evidence>
<dbReference type="OrthoDB" id="9760040at2"/>
<gene>
    <name evidence="1" type="ORF">DJ013_01640</name>
</gene>
<dbReference type="Proteomes" id="UP000249873">
    <property type="component" value="Chromosome"/>
</dbReference>
<protein>
    <submittedName>
        <fullName evidence="1">DUF885 domain-containing protein</fullName>
    </submittedName>
</protein>
<dbReference type="PANTHER" id="PTHR33361:SF16">
    <property type="entry name" value="DUF885 DOMAIN-CONTAINING PROTEIN"/>
    <property type="match status" value="1"/>
</dbReference>
<dbReference type="AlphaFoldDB" id="A0A2Z4G726"/>
<dbReference type="PANTHER" id="PTHR33361">
    <property type="entry name" value="GLR0591 PROTEIN"/>
    <property type="match status" value="1"/>
</dbReference>
<reference evidence="1 2" key="1">
    <citation type="submission" date="2018-05" db="EMBL/GenBank/DDBJ databases">
        <title>Complete genome sequence of Arcticibacterium luteifluviistationis SM1504T, a cytophagaceae bacterium isolated from Arctic surface seawater.</title>
        <authorList>
            <person name="Li Y."/>
            <person name="Qin Q.-L."/>
        </authorList>
    </citation>
    <scope>NUCLEOTIDE SEQUENCE [LARGE SCALE GENOMIC DNA]</scope>
    <source>
        <strain evidence="1 2">SM1504</strain>
    </source>
</reference>
<accession>A0A2Z4G726</accession>
<dbReference type="RefSeq" id="WP_111370047.1">
    <property type="nucleotide sequence ID" value="NZ_CP029480.1"/>
</dbReference>
<dbReference type="EMBL" id="CP029480">
    <property type="protein sequence ID" value="AWV96945.1"/>
    <property type="molecule type" value="Genomic_DNA"/>
</dbReference>